<evidence type="ECO:0000313" key="1">
    <source>
        <dbReference type="EMBL" id="XBS68592.1"/>
    </source>
</evidence>
<dbReference type="SUPFAM" id="SSF56935">
    <property type="entry name" value="Porins"/>
    <property type="match status" value="1"/>
</dbReference>
<proteinExistence type="predicted"/>
<sequence>MTPLTRFSPLTLLMTWLIGITLPTVSARADTVYFKNGDRISGDIKSLDRGKLVLQSTYGGLLSLDWSAISTLQSDNPVLVRRGTQGAEYLYTLRPAKPGYVLIMDDSAHDIVPLGTFSQLVKPTPRITGLAWSGNADIGVDLQKSSTRLQNTVLDFNGRLVYGMWRHDITGSYHRETEDAAVNTDNYSARYSLDRFINQGFFWQERIIYKRDWVEDLSRQFALGTGPGYQFWADELSSFSLTALFGRINYLYSDDEQDHFTAAGIRWDYDRFIFGKQLEFYARGEFSRGLSGDIASLDADTGIRYKLTDRTTLHFSYGREQVGGARESLNEQTLSTGLGVIW</sequence>
<dbReference type="InterPro" id="IPR007433">
    <property type="entry name" value="DUF481"/>
</dbReference>
<name>A0AAU7Q792_9GAMM</name>
<protein>
    <submittedName>
        <fullName evidence="1">DUF481 domain-containing protein</fullName>
    </submittedName>
</protein>
<reference evidence="1" key="1">
    <citation type="submission" date="2024-06" db="EMBL/GenBank/DDBJ databases">
        <authorList>
            <person name="Coelho C."/>
            <person name="Bento M."/>
            <person name="Garcia E."/>
            <person name="Camelo A."/>
            <person name="Brandao I."/>
            <person name="Espirito Santo C."/>
            <person name="Trovao J."/>
            <person name="Verissimo A."/>
            <person name="Costa J."/>
            <person name="Tiago I."/>
        </authorList>
    </citation>
    <scope>NUCLEOTIDE SEQUENCE</scope>
    <source>
        <strain evidence="1">KWT182</strain>
    </source>
</reference>
<organism evidence="1">
    <name type="scientific">Acerihabitans sp. KWT182</name>
    <dbReference type="NCBI Taxonomy" id="3157919"/>
    <lineage>
        <taxon>Bacteria</taxon>
        <taxon>Pseudomonadati</taxon>
        <taxon>Pseudomonadota</taxon>
        <taxon>Gammaproteobacteria</taxon>
        <taxon>Enterobacterales</taxon>
        <taxon>Pectobacteriaceae</taxon>
        <taxon>Acerihabitans</taxon>
    </lineage>
</organism>
<accession>A0AAU7Q792</accession>
<dbReference type="AlphaFoldDB" id="A0AAU7Q792"/>
<dbReference type="EMBL" id="CP157947">
    <property type="protein sequence ID" value="XBS68592.1"/>
    <property type="molecule type" value="Genomic_DNA"/>
</dbReference>
<gene>
    <name evidence="1" type="ORF">ABK905_18285</name>
</gene>
<dbReference type="Pfam" id="PF04338">
    <property type="entry name" value="DUF481"/>
    <property type="match status" value="1"/>
</dbReference>